<gene>
    <name evidence="4" type="ORF">NQ502_02605</name>
</gene>
<dbReference type="EMBL" id="CP102290">
    <property type="protein sequence ID" value="UWP59969.1"/>
    <property type="molecule type" value="Genomic_DNA"/>
</dbReference>
<organism evidence="4 5">
    <name type="scientific">Ruminococcus gauvreauii</name>
    <dbReference type="NCBI Taxonomy" id="438033"/>
    <lineage>
        <taxon>Bacteria</taxon>
        <taxon>Bacillati</taxon>
        <taxon>Bacillota</taxon>
        <taxon>Clostridia</taxon>
        <taxon>Eubacteriales</taxon>
        <taxon>Oscillospiraceae</taxon>
        <taxon>Ruminococcus</taxon>
    </lineage>
</organism>
<dbReference type="GO" id="GO:0008168">
    <property type="term" value="F:methyltransferase activity"/>
    <property type="evidence" value="ECO:0007669"/>
    <property type="project" value="UniProtKB-KW"/>
</dbReference>
<evidence type="ECO:0000256" key="2">
    <source>
        <dbReference type="ARBA" id="ARBA00022679"/>
    </source>
</evidence>
<evidence type="ECO:0000313" key="4">
    <source>
        <dbReference type="EMBL" id="UWP59969.1"/>
    </source>
</evidence>
<dbReference type="CDD" id="cd02440">
    <property type="entry name" value="AdoMet_MTases"/>
    <property type="match status" value="1"/>
</dbReference>
<dbReference type="InterPro" id="IPR029063">
    <property type="entry name" value="SAM-dependent_MTases_sf"/>
</dbReference>
<dbReference type="SUPFAM" id="SSF53335">
    <property type="entry name" value="S-adenosyl-L-methionine-dependent methyltransferases"/>
    <property type="match status" value="1"/>
</dbReference>
<sequence length="265" mass="30391">MIKNNNIDHGKGFDWGRASSDYAKYRDIYPPKLYQKLLDMNLCTKGQNVLDLGTGTGVLPRNLYAYGASFTGTDISENQIGQAKKLAEQEGMNIDFFCMPAEASDFPEGSFDVITACQCFFYFNHAKLASKLHRLLKKRGRFALIYMAWLPFEDAVAGKSEELVLKYNPEWTGCRETRHPIEIPDVYSRYFERESEEIFDVKVPFTRESWNGRMKACRGIGASLPEEQIEQFDREHMALLEQIAPHEFSILHYTAISVLRAKQAE</sequence>
<keyword evidence="2" id="KW-0808">Transferase</keyword>
<protein>
    <submittedName>
        <fullName evidence="4">Class I SAM-dependent methyltransferase</fullName>
    </submittedName>
</protein>
<dbReference type="InterPro" id="IPR051052">
    <property type="entry name" value="Diverse_substrate_MTase"/>
</dbReference>
<dbReference type="PANTHER" id="PTHR44942">
    <property type="entry name" value="METHYLTRANSF_11 DOMAIN-CONTAINING PROTEIN"/>
    <property type="match status" value="1"/>
</dbReference>
<evidence type="ECO:0000313" key="5">
    <source>
        <dbReference type="Proteomes" id="UP001060164"/>
    </source>
</evidence>
<keyword evidence="1 4" id="KW-0489">Methyltransferase</keyword>
<dbReference type="Proteomes" id="UP001060164">
    <property type="component" value="Chromosome"/>
</dbReference>
<accession>A0ABY5VH90</accession>
<dbReference type="Gene3D" id="3.40.50.150">
    <property type="entry name" value="Vaccinia Virus protein VP39"/>
    <property type="match status" value="1"/>
</dbReference>
<dbReference type="PANTHER" id="PTHR44942:SF4">
    <property type="entry name" value="METHYLTRANSFERASE TYPE 11 DOMAIN-CONTAINING PROTEIN"/>
    <property type="match status" value="1"/>
</dbReference>
<dbReference type="GO" id="GO:0032259">
    <property type="term" value="P:methylation"/>
    <property type="evidence" value="ECO:0007669"/>
    <property type="project" value="UniProtKB-KW"/>
</dbReference>
<keyword evidence="5" id="KW-1185">Reference proteome</keyword>
<evidence type="ECO:0000259" key="3">
    <source>
        <dbReference type="Pfam" id="PF13649"/>
    </source>
</evidence>
<reference evidence="4" key="1">
    <citation type="journal article" date="2022" name="Cell">
        <title>Design, construction, and in vivo augmentation of a complex gut microbiome.</title>
        <authorList>
            <person name="Cheng A.G."/>
            <person name="Ho P.Y."/>
            <person name="Aranda-Diaz A."/>
            <person name="Jain S."/>
            <person name="Yu F.B."/>
            <person name="Meng X."/>
            <person name="Wang M."/>
            <person name="Iakiviak M."/>
            <person name="Nagashima K."/>
            <person name="Zhao A."/>
            <person name="Murugkar P."/>
            <person name="Patil A."/>
            <person name="Atabakhsh K."/>
            <person name="Weakley A."/>
            <person name="Yan J."/>
            <person name="Brumbaugh A.R."/>
            <person name="Higginbottom S."/>
            <person name="Dimas A."/>
            <person name="Shiver A.L."/>
            <person name="Deutschbauer A."/>
            <person name="Neff N."/>
            <person name="Sonnenburg J.L."/>
            <person name="Huang K.C."/>
            <person name="Fischbach M.A."/>
        </authorList>
    </citation>
    <scope>NUCLEOTIDE SEQUENCE</scope>
    <source>
        <strain evidence="4">DSM 19829</strain>
    </source>
</reference>
<dbReference type="InterPro" id="IPR041698">
    <property type="entry name" value="Methyltransf_25"/>
</dbReference>
<evidence type="ECO:0000256" key="1">
    <source>
        <dbReference type="ARBA" id="ARBA00022603"/>
    </source>
</evidence>
<name>A0ABY5VH90_9FIRM</name>
<dbReference type="RefSeq" id="WP_028529178.1">
    <property type="nucleotide sequence ID" value="NZ_CABLBR010000020.1"/>
</dbReference>
<proteinExistence type="predicted"/>
<feature type="domain" description="Methyltransferase" evidence="3">
    <location>
        <begin position="49"/>
        <end position="140"/>
    </location>
</feature>
<dbReference type="Pfam" id="PF13649">
    <property type="entry name" value="Methyltransf_25"/>
    <property type="match status" value="1"/>
</dbReference>